<proteinExistence type="predicted"/>
<dbReference type="GO" id="GO:0003677">
    <property type="term" value="F:DNA binding"/>
    <property type="evidence" value="ECO:0007669"/>
    <property type="project" value="InterPro"/>
</dbReference>
<dbReference type="SUPFAM" id="SSF88659">
    <property type="entry name" value="Sigma3 and sigma4 domains of RNA polymerase sigma factors"/>
    <property type="match status" value="1"/>
</dbReference>
<dbReference type="GO" id="GO:0006355">
    <property type="term" value="P:regulation of DNA-templated transcription"/>
    <property type="evidence" value="ECO:0007669"/>
    <property type="project" value="InterPro"/>
</dbReference>
<dbReference type="SUPFAM" id="SSF46894">
    <property type="entry name" value="C-terminal effector domain of the bipartite response regulators"/>
    <property type="match status" value="1"/>
</dbReference>
<sequence length="196" mass="23325">MKALAQAKTENWSNWIEIKESYKESSKKINKFIQNKNIIPNKNIHDVVDLEIAREMKRDLTKTTKNLERKVLYEFNAFSLEDIKNSKLTKREVEILEYRVKNHYTFEKISVILNTKQSSIFKSYTSAKEKIERYRRMNVKEKKLSKLSPQQNRIHELLKKNKTNREIAHEINTTIDNVKKQKKKIKEKLGGTKKGE</sequence>
<evidence type="ECO:0000313" key="2">
    <source>
        <dbReference type="Proteomes" id="UP000190285"/>
    </source>
</evidence>
<organism evidence="1 2">
    <name type="scientific">Maledivibacter halophilus</name>
    <dbReference type="NCBI Taxonomy" id="36842"/>
    <lineage>
        <taxon>Bacteria</taxon>
        <taxon>Bacillati</taxon>
        <taxon>Bacillota</taxon>
        <taxon>Clostridia</taxon>
        <taxon>Peptostreptococcales</taxon>
        <taxon>Caminicellaceae</taxon>
        <taxon>Maledivibacter</taxon>
    </lineage>
</organism>
<dbReference type="InterPro" id="IPR036388">
    <property type="entry name" value="WH-like_DNA-bd_sf"/>
</dbReference>
<dbReference type="InterPro" id="IPR016032">
    <property type="entry name" value="Sig_transdc_resp-reg_C-effctor"/>
</dbReference>
<dbReference type="RefSeq" id="WP_079495006.1">
    <property type="nucleotide sequence ID" value="NZ_FUZT01000015.1"/>
</dbReference>
<dbReference type="Gene3D" id="1.10.10.10">
    <property type="entry name" value="Winged helix-like DNA-binding domain superfamily/Winged helix DNA-binding domain"/>
    <property type="match status" value="1"/>
</dbReference>
<keyword evidence="2" id="KW-1185">Reference proteome</keyword>
<accession>A0A1T5MGB0</accession>
<dbReference type="Proteomes" id="UP000190285">
    <property type="component" value="Unassembled WGS sequence"/>
</dbReference>
<dbReference type="AlphaFoldDB" id="A0A1T5MGB0"/>
<reference evidence="1 2" key="1">
    <citation type="submission" date="2017-02" db="EMBL/GenBank/DDBJ databases">
        <authorList>
            <person name="Peterson S.W."/>
        </authorList>
    </citation>
    <scope>NUCLEOTIDE SEQUENCE [LARGE SCALE GENOMIC DNA]</scope>
    <source>
        <strain evidence="1 2">M1</strain>
    </source>
</reference>
<name>A0A1T5MGB0_9FIRM</name>
<dbReference type="EMBL" id="FUZT01000015">
    <property type="protein sequence ID" value="SKC86899.1"/>
    <property type="molecule type" value="Genomic_DNA"/>
</dbReference>
<evidence type="ECO:0000313" key="1">
    <source>
        <dbReference type="EMBL" id="SKC86899.1"/>
    </source>
</evidence>
<protein>
    <submittedName>
        <fullName evidence="1">Uncharacterized protein</fullName>
    </submittedName>
</protein>
<dbReference type="STRING" id="36842.SAMN02194393_04593"/>
<dbReference type="OrthoDB" id="9789465at2"/>
<dbReference type="InterPro" id="IPR013324">
    <property type="entry name" value="RNA_pol_sigma_r3/r4-like"/>
</dbReference>
<gene>
    <name evidence="1" type="ORF">SAMN02194393_04593</name>
</gene>